<dbReference type="InterPro" id="IPR007362">
    <property type="entry name" value="DUF429"/>
</dbReference>
<proteinExistence type="predicted"/>
<dbReference type="Pfam" id="PF04250">
    <property type="entry name" value="DUF429"/>
    <property type="match status" value="1"/>
</dbReference>
<dbReference type="RefSeq" id="WP_379901390.1">
    <property type="nucleotide sequence ID" value="NZ_JBHRTR010000028.1"/>
</dbReference>
<organism evidence="1 2">
    <name type="scientific">Marinibaculum pumilum</name>
    <dbReference type="NCBI Taxonomy" id="1766165"/>
    <lineage>
        <taxon>Bacteria</taxon>
        <taxon>Pseudomonadati</taxon>
        <taxon>Pseudomonadota</taxon>
        <taxon>Alphaproteobacteria</taxon>
        <taxon>Rhodospirillales</taxon>
        <taxon>Rhodospirillaceae</taxon>
        <taxon>Marinibaculum</taxon>
    </lineage>
</organism>
<gene>
    <name evidence="1" type="ORF">ACFOGJ_14025</name>
</gene>
<evidence type="ECO:0000313" key="2">
    <source>
        <dbReference type="Proteomes" id="UP001595528"/>
    </source>
</evidence>
<evidence type="ECO:0000313" key="1">
    <source>
        <dbReference type="EMBL" id="MFC3228356.1"/>
    </source>
</evidence>
<comment type="caution">
    <text evidence="1">The sequence shown here is derived from an EMBL/GenBank/DDBJ whole genome shotgun (WGS) entry which is preliminary data.</text>
</comment>
<dbReference type="Proteomes" id="UP001595528">
    <property type="component" value="Unassembled WGS sequence"/>
</dbReference>
<dbReference type="EMBL" id="JBHRTR010000028">
    <property type="protein sequence ID" value="MFC3228356.1"/>
    <property type="molecule type" value="Genomic_DNA"/>
</dbReference>
<keyword evidence="2" id="KW-1185">Reference proteome</keyword>
<sequence>MTARAATQIAIRGIDFTSAPSRRKPLTCVTATASGTGDGLTALDVKSLDRWSAFADPEAALAQPGPWVAGFDFPFGQARRFVENIGWPASWAGYVRHVAGMDRAAFRRALDEYRRHRDPGDREHRRAMDVATGAISPQKLHGVPVALMFFEGAPRLRAAGVTIPGLLDGDPDRICVEAYPGTLARRLIGRRSYKTEDRRKQTDTLTAARADILAGLAGDPFTSAYGLTVALPPDLAATMRDDPSGDSLDALLCAVQAAWAWRHRDRDWGAPPGFDPLEGWIADPVCGGG</sequence>
<accession>A0ABV7L134</accession>
<protein>
    <submittedName>
        <fullName evidence="1">DUF429 domain-containing protein</fullName>
    </submittedName>
</protein>
<reference evidence="2" key="1">
    <citation type="journal article" date="2019" name="Int. J. Syst. Evol. Microbiol.">
        <title>The Global Catalogue of Microorganisms (GCM) 10K type strain sequencing project: providing services to taxonomists for standard genome sequencing and annotation.</title>
        <authorList>
            <consortium name="The Broad Institute Genomics Platform"/>
            <consortium name="The Broad Institute Genome Sequencing Center for Infectious Disease"/>
            <person name="Wu L."/>
            <person name="Ma J."/>
        </authorList>
    </citation>
    <scope>NUCLEOTIDE SEQUENCE [LARGE SCALE GENOMIC DNA]</scope>
    <source>
        <strain evidence="2">KCTC 42964</strain>
    </source>
</reference>
<name>A0ABV7L134_9PROT</name>